<gene>
    <name evidence="3" type="ORF">SAMN02746064_02032</name>
</gene>
<organism evidence="3 4">
    <name type="scientific">Alkalibacter saccharofermentans DSM 14828</name>
    <dbReference type="NCBI Taxonomy" id="1120975"/>
    <lineage>
        <taxon>Bacteria</taxon>
        <taxon>Bacillati</taxon>
        <taxon>Bacillota</taxon>
        <taxon>Clostridia</taxon>
        <taxon>Eubacteriales</taxon>
        <taxon>Eubacteriaceae</taxon>
        <taxon>Alkalibacter</taxon>
    </lineage>
</organism>
<dbReference type="SUPFAM" id="SSF53448">
    <property type="entry name" value="Nucleotide-diphospho-sugar transferases"/>
    <property type="match status" value="1"/>
</dbReference>
<dbReference type="RefSeq" id="WP_073271654.1">
    <property type="nucleotide sequence ID" value="NZ_FQTU01000017.1"/>
</dbReference>
<dbReference type="STRING" id="1120975.SAMN02746064_02032"/>
<keyword evidence="4" id="KW-1185">Reference proteome</keyword>
<keyword evidence="3" id="KW-0808">Transferase</keyword>
<evidence type="ECO:0000256" key="1">
    <source>
        <dbReference type="SAM" id="Phobius"/>
    </source>
</evidence>
<dbReference type="PANTHER" id="PTHR22916:SF3">
    <property type="entry name" value="UDP-GLCNAC:BETAGAL BETA-1,3-N-ACETYLGLUCOSAMINYLTRANSFERASE-LIKE PROTEIN 1"/>
    <property type="match status" value="1"/>
</dbReference>
<dbReference type="GO" id="GO:0016758">
    <property type="term" value="F:hexosyltransferase activity"/>
    <property type="evidence" value="ECO:0007669"/>
    <property type="project" value="UniProtKB-ARBA"/>
</dbReference>
<name>A0A1M4ZFZ8_9FIRM</name>
<sequence length="256" mass="29696">MLPQCSVVIPVYNREDYITQTVESVLEQSFSNFEILLIDDCSTDGSYNLLKELERKDNRIKVFKNEVNLGVAETRNKGVSLSRGRYIALLDSDDIWLKDKLKKQLDHINDKGCSLSYCSYGFIDRNGNDIGGVFQVPPYIDLSGLLKRNVISCSTVLAERELFERYPFNKDYYHEDLVEWINMLKECKISYGYTGKLAKIRIMKGSKSGDKANAAKQRWLIYRDHMEMGLLASSFYFFNYALFSAIKYRSIRKDLR</sequence>
<dbReference type="Gene3D" id="3.90.550.10">
    <property type="entry name" value="Spore Coat Polysaccharide Biosynthesis Protein SpsA, Chain A"/>
    <property type="match status" value="1"/>
</dbReference>
<keyword evidence="1" id="KW-0812">Transmembrane</keyword>
<protein>
    <submittedName>
        <fullName evidence="3">Glycosyl transferase family 2</fullName>
    </submittedName>
</protein>
<evidence type="ECO:0000313" key="4">
    <source>
        <dbReference type="Proteomes" id="UP000184251"/>
    </source>
</evidence>
<accession>A0A1M4ZFZ8</accession>
<dbReference type="Pfam" id="PF00535">
    <property type="entry name" value="Glycos_transf_2"/>
    <property type="match status" value="1"/>
</dbReference>
<dbReference type="AlphaFoldDB" id="A0A1M4ZFZ8"/>
<evidence type="ECO:0000259" key="2">
    <source>
        <dbReference type="Pfam" id="PF00535"/>
    </source>
</evidence>
<dbReference type="InterPro" id="IPR001173">
    <property type="entry name" value="Glyco_trans_2-like"/>
</dbReference>
<feature type="transmembrane region" description="Helical" evidence="1">
    <location>
        <begin position="228"/>
        <end position="246"/>
    </location>
</feature>
<keyword evidence="1" id="KW-0472">Membrane</keyword>
<dbReference type="Proteomes" id="UP000184251">
    <property type="component" value="Unassembled WGS sequence"/>
</dbReference>
<feature type="domain" description="Glycosyltransferase 2-like" evidence="2">
    <location>
        <begin position="6"/>
        <end position="133"/>
    </location>
</feature>
<evidence type="ECO:0000313" key="3">
    <source>
        <dbReference type="EMBL" id="SHF16941.1"/>
    </source>
</evidence>
<dbReference type="InterPro" id="IPR029044">
    <property type="entry name" value="Nucleotide-diphossugar_trans"/>
</dbReference>
<dbReference type="PANTHER" id="PTHR22916">
    <property type="entry name" value="GLYCOSYLTRANSFERASE"/>
    <property type="match status" value="1"/>
</dbReference>
<proteinExistence type="predicted"/>
<dbReference type="EMBL" id="FQTU01000017">
    <property type="protein sequence ID" value="SHF16941.1"/>
    <property type="molecule type" value="Genomic_DNA"/>
</dbReference>
<keyword evidence="1" id="KW-1133">Transmembrane helix</keyword>
<dbReference type="OrthoDB" id="9802649at2"/>
<reference evidence="3 4" key="1">
    <citation type="submission" date="2016-11" db="EMBL/GenBank/DDBJ databases">
        <authorList>
            <person name="Jaros S."/>
            <person name="Januszkiewicz K."/>
            <person name="Wedrychowicz H."/>
        </authorList>
    </citation>
    <scope>NUCLEOTIDE SEQUENCE [LARGE SCALE GENOMIC DNA]</scope>
    <source>
        <strain evidence="3 4">DSM 14828</strain>
    </source>
</reference>